<keyword evidence="6" id="KW-0805">Transcription regulation</keyword>
<gene>
    <name evidence="12" type="primary">BRF1_4</name>
    <name evidence="12" type="ORF">g.114406</name>
</gene>
<dbReference type="InterPro" id="IPR013150">
    <property type="entry name" value="TFIIB_cyclin"/>
</dbReference>
<dbReference type="Pfam" id="PF00382">
    <property type="entry name" value="TFIIB"/>
    <property type="match status" value="2"/>
</dbReference>
<evidence type="ECO:0000256" key="3">
    <source>
        <dbReference type="ARBA" id="ARBA00022723"/>
    </source>
</evidence>
<dbReference type="Pfam" id="PF07741">
    <property type="entry name" value="BRF1"/>
    <property type="match status" value="1"/>
</dbReference>
<feature type="compositionally biased region" description="Basic and acidic residues" evidence="10">
    <location>
        <begin position="378"/>
        <end position="400"/>
    </location>
</feature>
<reference evidence="12" key="1">
    <citation type="submission" date="2015-07" db="EMBL/GenBank/DDBJ databases">
        <title>Transcriptome Assembly of Anthurium amnicola.</title>
        <authorList>
            <person name="Suzuki J."/>
        </authorList>
    </citation>
    <scope>NUCLEOTIDE SEQUENCE</scope>
</reference>
<evidence type="ECO:0000256" key="7">
    <source>
        <dbReference type="ARBA" id="ARBA00023159"/>
    </source>
</evidence>
<feature type="compositionally biased region" description="Basic and acidic residues" evidence="10">
    <location>
        <begin position="564"/>
        <end position="592"/>
    </location>
</feature>
<dbReference type="CDD" id="cd20553">
    <property type="entry name" value="CYCLIN_TFIIIB90_rpt1"/>
    <property type="match status" value="1"/>
</dbReference>
<feature type="region of interest" description="Disordered" evidence="10">
    <location>
        <begin position="1"/>
        <end position="21"/>
    </location>
</feature>
<feature type="region of interest" description="Disordered" evidence="10">
    <location>
        <begin position="512"/>
        <end position="539"/>
    </location>
</feature>
<dbReference type="CDD" id="cd20554">
    <property type="entry name" value="CYCLIN_TFIIIB90_rpt2"/>
    <property type="match status" value="1"/>
</dbReference>
<evidence type="ECO:0000256" key="5">
    <source>
        <dbReference type="ARBA" id="ARBA00022833"/>
    </source>
</evidence>
<feature type="domain" description="Cyclin-like" evidence="11">
    <location>
        <begin position="214"/>
        <end position="297"/>
    </location>
</feature>
<comment type="similarity">
    <text evidence="2">Belongs to the TFIIB family.</text>
</comment>
<dbReference type="GO" id="GO:0001006">
    <property type="term" value="F:RNA polymerase III type 3 promoter sequence-specific DNA binding"/>
    <property type="evidence" value="ECO:0007669"/>
    <property type="project" value="TreeGrafter"/>
</dbReference>
<evidence type="ECO:0000256" key="2">
    <source>
        <dbReference type="ARBA" id="ARBA00010857"/>
    </source>
</evidence>
<keyword evidence="8" id="KW-0804">Transcription</keyword>
<proteinExistence type="inferred from homology"/>
<evidence type="ECO:0000256" key="4">
    <source>
        <dbReference type="ARBA" id="ARBA00022771"/>
    </source>
</evidence>
<feature type="region of interest" description="Disordered" evidence="10">
    <location>
        <begin position="378"/>
        <end position="434"/>
    </location>
</feature>
<keyword evidence="4" id="KW-0863">Zinc-finger</keyword>
<organism evidence="12">
    <name type="scientific">Anthurium amnicola</name>
    <dbReference type="NCBI Taxonomy" id="1678845"/>
    <lineage>
        <taxon>Eukaryota</taxon>
        <taxon>Viridiplantae</taxon>
        <taxon>Streptophyta</taxon>
        <taxon>Embryophyta</taxon>
        <taxon>Tracheophyta</taxon>
        <taxon>Spermatophyta</taxon>
        <taxon>Magnoliopsida</taxon>
        <taxon>Liliopsida</taxon>
        <taxon>Araceae</taxon>
        <taxon>Pothoideae</taxon>
        <taxon>Potheae</taxon>
        <taxon>Anthurium</taxon>
    </lineage>
</organism>
<dbReference type="InterPro" id="IPR013763">
    <property type="entry name" value="Cyclin-like_dom"/>
</dbReference>
<feature type="region of interest" description="Disordered" evidence="10">
    <location>
        <begin position="564"/>
        <end position="608"/>
    </location>
</feature>
<dbReference type="GO" id="GO:0070897">
    <property type="term" value="P:transcription preinitiation complex assembly"/>
    <property type="evidence" value="ECO:0007669"/>
    <property type="project" value="InterPro"/>
</dbReference>
<dbReference type="InterPro" id="IPR000812">
    <property type="entry name" value="TFIIB"/>
</dbReference>
<evidence type="ECO:0000256" key="6">
    <source>
        <dbReference type="ARBA" id="ARBA00023015"/>
    </source>
</evidence>
<dbReference type="GO" id="GO:0000126">
    <property type="term" value="C:transcription factor TFIIIB complex"/>
    <property type="evidence" value="ECO:0007669"/>
    <property type="project" value="TreeGrafter"/>
</dbReference>
<dbReference type="PRINTS" id="PR00685">
    <property type="entry name" value="TIFACTORIIB"/>
</dbReference>
<dbReference type="SUPFAM" id="SSF57783">
    <property type="entry name" value="Zinc beta-ribbon"/>
    <property type="match status" value="1"/>
</dbReference>
<name>A0A1D1YW44_9ARAE</name>
<dbReference type="InterPro" id="IPR011665">
    <property type="entry name" value="BRF1_TBP-bd_dom"/>
</dbReference>
<dbReference type="GO" id="GO:0097550">
    <property type="term" value="C:transcription preinitiation complex"/>
    <property type="evidence" value="ECO:0007669"/>
    <property type="project" value="TreeGrafter"/>
</dbReference>
<dbReference type="SMART" id="SM00385">
    <property type="entry name" value="CYCLIN"/>
    <property type="match status" value="2"/>
</dbReference>
<dbReference type="Gene3D" id="1.20.5.650">
    <property type="entry name" value="Single helix bin"/>
    <property type="match status" value="1"/>
</dbReference>
<evidence type="ECO:0000256" key="1">
    <source>
        <dbReference type="ARBA" id="ARBA00004123"/>
    </source>
</evidence>
<dbReference type="FunFam" id="1.10.472.10:FF:000066">
    <property type="entry name" value="Transcription factor IIIB subunit"/>
    <property type="match status" value="1"/>
</dbReference>
<dbReference type="GO" id="GO:0000995">
    <property type="term" value="F:RNA polymerase III general transcription initiation factor activity"/>
    <property type="evidence" value="ECO:0007669"/>
    <property type="project" value="TreeGrafter"/>
</dbReference>
<feature type="compositionally biased region" description="Basic and acidic residues" evidence="10">
    <location>
        <begin position="422"/>
        <end position="431"/>
    </location>
</feature>
<evidence type="ECO:0000256" key="10">
    <source>
        <dbReference type="SAM" id="MobiDB-lite"/>
    </source>
</evidence>
<dbReference type="EMBL" id="GDJX01009092">
    <property type="protein sequence ID" value="JAT58844.1"/>
    <property type="molecule type" value="Transcribed_RNA"/>
</dbReference>
<dbReference type="GO" id="GO:0008270">
    <property type="term" value="F:zinc ion binding"/>
    <property type="evidence" value="ECO:0007669"/>
    <property type="project" value="UniProtKB-KW"/>
</dbReference>
<evidence type="ECO:0000259" key="11">
    <source>
        <dbReference type="SMART" id="SM00385"/>
    </source>
</evidence>
<dbReference type="Gene3D" id="1.10.472.10">
    <property type="entry name" value="Cyclin-like"/>
    <property type="match status" value="2"/>
</dbReference>
<dbReference type="PANTHER" id="PTHR11618:SF4">
    <property type="entry name" value="TRANSCRIPTION FACTOR IIIB 90 KDA SUBUNIT"/>
    <property type="match status" value="1"/>
</dbReference>
<dbReference type="FunFam" id="1.10.472.10:FF:000007">
    <property type="entry name" value="Transcription factor IIIB 90 kDa subunit"/>
    <property type="match status" value="1"/>
</dbReference>
<keyword evidence="5" id="KW-0862">Zinc</keyword>
<evidence type="ECO:0000313" key="12">
    <source>
        <dbReference type="EMBL" id="JAT58844.1"/>
    </source>
</evidence>
<dbReference type="PANTHER" id="PTHR11618">
    <property type="entry name" value="TRANSCRIPTION INITIATION FACTOR IIB-RELATED"/>
    <property type="match status" value="1"/>
</dbReference>
<evidence type="ECO:0000256" key="9">
    <source>
        <dbReference type="ARBA" id="ARBA00023242"/>
    </source>
</evidence>
<dbReference type="GO" id="GO:0017025">
    <property type="term" value="F:TBP-class protein binding"/>
    <property type="evidence" value="ECO:0007669"/>
    <property type="project" value="InterPro"/>
</dbReference>
<feature type="region of interest" description="Disordered" evidence="10">
    <location>
        <begin position="613"/>
        <end position="632"/>
    </location>
</feature>
<evidence type="ECO:0000256" key="8">
    <source>
        <dbReference type="ARBA" id="ARBA00023163"/>
    </source>
</evidence>
<accession>A0A1D1YW44</accession>
<dbReference type="SUPFAM" id="SSF47954">
    <property type="entry name" value="Cyclin-like"/>
    <property type="match status" value="2"/>
</dbReference>
<keyword evidence="9" id="KW-0539">Nucleus</keyword>
<sequence>PPPPPLPAPRQRPLPRALPAPPLIAPAPRPLVCWSRMPWCKHCQEVCPTVRDEDRGYICCQGCGRVLDQDIYYSGVTFEKTSSGQSRLAGAFIRSVQSEYSLSHERTLMKGRDEIKGIVVSLSVAGGDSIIDQAHALYKIAVERNFTRGRITSQVAAACLYIACRQNTKPYLLIDFSDFLQINVYVLGAVFLQLCQLLRLEEHPIVQKPVDSSLFIHRFAERLLGEKNSEVIKIALRIIARMKRDWMQTGRKPSGLCGAALYIAALSQGLKYSKQHVRDAVYVCEATLTKRLIEFENTKSGSLTIEEILTKADEVEADCQANGLPSKSSSTTDILCEHKDHGGVHFAHGLCKECYDKFVEISGGLQGGSEPPAFQHAERRRMEMAAAEEKERDFQSKFDPDADEDEVLTSKEPRNMGSSPFEHGDVHSKAVDEEDSLSDIDDIEVAGYLLSEEHKNYKKIIWETVNKDFIEEQAAKEAAAAAAKEAYDATFANCSDEIRSAQELAAASAAAAAKSRKERKQKRAEEAKNSVPARTAAEATRQMLKRKAFSSKINYEALDTLFTSDERQTKKQHLKSDDGDKPRNHRDDKANEPQDSVTTNYHIDDNAAEDIFEGDDYVGEYDNHNYGDVDDYDLEFY</sequence>
<comment type="subcellular location">
    <subcellularLocation>
        <location evidence="1">Nucleus</location>
    </subcellularLocation>
</comment>
<dbReference type="GO" id="GO:0005634">
    <property type="term" value="C:nucleus"/>
    <property type="evidence" value="ECO:0007669"/>
    <property type="project" value="UniProtKB-SubCell"/>
</dbReference>
<feature type="domain" description="Cyclin-like" evidence="11">
    <location>
        <begin position="113"/>
        <end position="196"/>
    </location>
</feature>
<dbReference type="AlphaFoldDB" id="A0A1D1YW44"/>
<dbReference type="InterPro" id="IPR036915">
    <property type="entry name" value="Cyclin-like_sf"/>
</dbReference>
<keyword evidence="3" id="KW-0479">Metal-binding</keyword>
<protein>
    <submittedName>
        <fullName evidence="12">Transcription factor IIIB subunit</fullName>
    </submittedName>
</protein>
<keyword evidence="7" id="KW-0010">Activator</keyword>
<feature type="non-terminal residue" evidence="12">
    <location>
        <position position="1"/>
    </location>
</feature>